<dbReference type="AlphaFoldDB" id="A0AAW1SWZ1"/>
<gene>
    <name evidence="2" type="ORF">WJX84_007227</name>
</gene>
<feature type="compositionally biased region" description="Acidic residues" evidence="1">
    <location>
        <begin position="8"/>
        <end position="24"/>
    </location>
</feature>
<evidence type="ECO:0000313" key="3">
    <source>
        <dbReference type="Proteomes" id="UP001485043"/>
    </source>
</evidence>
<dbReference type="Pfam" id="PF10238">
    <property type="entry name" value="Eapp_C"/>
    <property type="match status" value="1"/>
</dbReference>
<dbReference type="InterPro" id="IPR019370">
    <property type="entry name" value="E2F-assoc_phosphoprotein"/>
</dbReference>
<dbReference type="PANTHER" id="PTHR15967:SF0">
    <property type="entry name" value="E2F-ASSOCIATED PHOSPHOPROTEIN"/>
    <property type="match status" value="1"/>
</dbReference>
<keyword evidence="3" id="KW-1185">Reference proteome</keyword>
<dbReference type="PANTHER" id="PTHR15967">
    <property type="entry name" value="E2F-ASSOCIATED PHOSPHOPROTEIN"/>
    <property type="match status" value="1"/>
</dbReference>
<accession>A0AAW1SWZ1</accession>
<name>A0AAW1SWZ1_9CHLO</name>
<feature type="region of interest" description="Disordered" evidence="1">
    <location>
        <begin position="100"/>
        <end position="123"/>
    </location>
</feature>
<organism evidence="2 3">
    <name type="scientific">Apatococcus fuscideae</name>
    <dbReference type="NCBI Taxonomy" id="2026836"/>
    <lineage>
        <taxon>Eukaryota</taxon>
        <taxon>Viridiplantae</taxon>
        <taxon>Chlorophyta</taxon>
        <taxon>core chlorophytes</taxon>
        <taxon>Trebouxiophyceae</taxon>
        <taxon>Chlorellales</taxon>
        <taxon>Chlorellaceae</taxon>
        <taxon>Apatococcus</taxon>
    </lineage>
</organism>
<evidence type="ECO:0000256" key="1">
    <source>
        <dbReference type="SAM" id="MobiDB-lite"/>
    </source>
</evidence>
<dbReference type="GO" id="GO:0005634">
    <property type="term" value="C:nucleus"/>
    <property type="evidence" value="ECO:0007669"/>
    <property type="project" value="TreeGrafter"/>
</dbReference>
<dbReference type="EMBL" id="JALJOV010000817">
    <property type="protein sequence ID" value="KAK9861082.1"/>
    <property type="molecule type" value="Genomic_DNA"/>
</dbReference>
<comment type="caution">
    <text evidence="2">The sequence shown here is derived from an EMBL/GenBank/DDBJ whole genome shotgun (WGS) entry which is preliminary data.</text>
</comment>
<proteinExistence type="predicted"/>
<feature type="region of interest" description="Disordered" evidence="1">
    <location>
        <begin position="1"/>
        <end position="41"/>
    </location>
</feature>
<reference evidence="2 3" key="1">
    <citation type="journal article" date="2024" name="Nat. Commun.">
        <title>Phylogenomics reveals the evolutionary origins of lichenization in chlorophyte algae.</title>
        <authorList>
            <person name="Puginier C."/>
            <person name="Libourel C."/>
            <person name="Otte J."/>
            <person name="Skaloud P."/>
            <person name="Haon M."/>
            <person name="Grisel S."/>
            <person name="Petersen M."/>
            <person name="Berrin J.G."/>
            <person name="Delaux P.M."/>
            <person name="Dal Grande F."/>
            <person name="Keller J."/>
        </authorList>
    </citation>
    <scope>NUCLEOTIDE SEQUENCE [LARGE SCALE GENOMIC DNA]</scope>
    <source>
        <strain evidence="2 3">SAG 2523</strain>
    </source>
</reference>
<dbReference type="Proteomes" id="UP001485043">
    <property type="component" value="Unassembled WGS sequence"/>
</dbReference>
<sequence length="159" mass="18071">MLETDPSPGEEETENVSDSEDETAAADLPKKHPDFYDPQLDDEDERWVDTHRQGRQSDAVLSCPGCLSTICLECQAHAQYEHQFRALDVINCRIVRDKPVPMPATNRSRKRSRNRQQVSNPQQPSEMFYPVLCECCDTQVGVQDSDEIFHLYQVVASSA</sequence>
<protein>
    <recommendedName>
        <fullName evidence="4">E2F-associated phosphoprotein</fullName>
    </recommendedName>
</protein>
<evidence type="ECO:0000313" key="2">
    <source>
        <dbReference type="EMBL" id="KAK9861082.1"/>
    </source>
</evidence>
<evidence type="ECO:0008006" key="4">
    <source>
        <dbReference type="Google" id="ProtNLM"/>
    </source>
</evidence>